<dbReference type="InterPro" id="IPR011712">
    <property type="entry name" value="Sig_transdc_His_kin_sub3_dim/P"/>
</dbReference>
<protein>
    <recommendedName>
        <fullName evidence="2">histidine kinase</fullName>
        <ecNumber evidence="2">2.7.13.3</ecNumber>
    </recommendedName>
</protein>
<evidence type="ECO:0000256" key="5">
    <source>
        <dbReference type="ARBA" id="ARBA00022741"/>
    </source>
</evidence>
<evidence type="ECO:0000256" key="8">
    <source>
        <dbReference type="ARBA" id="ARBA00023012"/>
    </source>
</evidence>
<keyword evidence="5" id="KW-0547">Nucleotide-binding</keyword>
<evidence type="ECO:0000256" key="6">
    <source>
        <dbReference type="ARBA" id="ARBA00022777"/>
    </source>
</evidence>
<sequence length="475" mass="49164">MLDALHRRLAAVGIRTPTGRDALLGGVVAVLTVGFLLVIERVALTDLGVVFEGSPDSLRFSTGGRVAAIVIVVAQAMALTLRRRAPLLTLTLVVVGQVALVPVLPALVSFQAPATLVAAYSVGAYAPRRTALWAAGAAAGVQVLLGFVLGGPVPITSAGPTPVAVQVWGGLASALLTYVASALVGAYVGTRRELFAQLQGRVAQAERERDMLAAQAVLEERGRMARELHDVAAHHLSGIVVQAAAAERLVDRDPERAKESMRWIRTQGRETLDNLRLVVGILRSSSQAGPGEPGEEAPAAPQPTLDDAGELLDLARSAGAEVRDVRLGEPFDLSPAVQLTVYRVLQEALTNARRHAPGRAIEVVTDHQRAALVVTVTNRLPVAAIGSGGRAGPSGPSVPAPGSPAIPTPPGHGLIGMTERATLVGGTLDAGPVPGDGWRVRLTVPRPVDPVSATIPERSATSTDEPGSAVGQEAP</sequence>
<keyword evidence="4" id="KW-0808">Transferase</keyword>
<keyword evidence="13" id="KW-1185">Reference proteome</keyword>
<evidence type="ECO:0000313" key="13">
    <source>
        <dbReference type="Proteomes" id="UP000641803"/>
    </source>
</evidence>
<keyword evidence="7" id="KW-0067">ATP-binding</keyword>
<comment type="caution">
    <text evidence="12">The sequence shown here is derived from an EMBL/GenBank/DDBJ whole genome shotgun (WGS) entry which is preliminary data.</text>
</comment>
<feature type="transmembrane region" description="Helical" evidence="10">
    <location>
        <begin position="21"/>
        <end position="39"/>
    </location>
</feature>
<evidence type="ECO:0000256" key="10">
    <source>
        <dbReference type="SAM" id="Phobius"/>
    </source>
</evidence>
<feature type="domain" description="Signal transduction histidine kinase subgroup 3 dimerisation and phosphoacceptor" evidence="11">
    <location>
        <begin position="220"/>
        <end position="285"/>
    </location>
</feature>
<keyword evidence="10" id="KW-1133">Transmembrane helix</keyword>
<dbReference type="PANTHER" id="PTHR24421">
    <property type="entry name" value="NITRATE/NITRITE SENSOR PROTEIN NARX-RELATED"/>
    <property type="match status" value="1"/>
</dbReference>
<evidence type="ECO:0000256" key="4">
    <source>
        <dbReference type="ARBA" id="ARBA00022679"/>
    </source>
</evidence>
<dbReference type="Gene3D" id="3.30.565.10">
    <property type="entry name" value="Histidine kinase-like ATPase, C-terminal domain"/>
    <property type="match status" value="1"/>
</dbReference>
<dbReference type="CDD" id="cd16917">
    <property type="entry name" value="HATPase_UhpB-NarQ-NarX-like"/>
    <property type="match status" value="1"/>
</dbReference>
<feature type="transmembrane region" description="Helical" evidence="10">
    <location>
        <begin position="133"/>
        <end position="155"/>
    </location>
</feature>
<feature type="transmembrane region" description="Helical" evidence="10">
    <location>
        <begin position="87"/>
        <end position="104"/>
    </location>
</feature>
<evidence type="ECO:0000256" key="2">
    <source>
        <dbReference type="ARBA" id="ARBA00012438"/>
    </source>
</evidence>
<dbReference type="EC" id="2.7.13.3" evidence="2"/>
<dbReference type="SUPFAM" id="SSF55874">
    <property type="entry name" value="ATPase domain of HSP90 chaperone/DNA topoisomerase II/histidine kinase"/>
    <property type="match status" value="1"/>
</dbReference>
<accession>A0ABR8RR36</accession>
<keyword evidence="3" id="KW-0597">Phosphoprotein</keyword>
<keyword evidence="6 12" id="KW-0418">Kinase</keyword>
<feature type="region of interest" description="Disordered" evidence="9">
    <location>
        <begin position="387"/>
        <end position="413"/>
    </location>
</feature>
<dbReference type="GO" id="GO:0016301">
    <property type="term" value="F:kinase activity"/>
    <property type="evidence" value="ECO:0007669"/>
    <property type="project" value="UniProtKB-KW"/>
</dbReference>
<evidence type="ECO:0000256" key="9">
    <source>
        <dbReference type="SAM" id="MobiDB-lite"/>
    </source>
</evidence>
<dbReference type="EMBL" id="JACSQQ010000008">
    <property type="protein sequence ID" value="MBD7950112.1"/>
    <property type="molecule type" value="Genomic_DNA"/>
</dbReference>
<feature type="compositionally biased region" description="Pro residues" evidence="9">
    <location>
        <begin position="396"/>
        <end position="410"/>
    </location>
</feature>
<feature type="region of interest" description="Disordered" evidence="9">
    <location>
        <begin position="428"/>
        <end position="475"/>
    </location>
</feature>
<feature type="region of interest" description="Disordered" evidence="9">
    <location>
        <begin position="285"/>
        <end position="304"/>
    </location>
</feature>
<evidence type="ECO:0000256" key="7">
    <source>
        <dbReference type="ARBA" id="ARBA00022840"/>
    </source>
</evidence>
<feature type="transmembrane region" description="Helical" evidence="10">
    <location>
        <begin position="59"/>
        <end position="80"/>
    </location>
</feature>
<dbReference type="Pfam" id="PF07730">
    <property type="entry name" value="HisKA_3"/>
    <property type="match status" value="1"/>
</dbReference>
<name>A0ABR8RR36_9CELL</name>
<evidence type="ECO:0000256" key="1">
    <source>
        <dbReference type="ARBA" id="ARBA00000085"/>
    </source>
</evidence>
<evidence type="ECO:0000313" key="12">
    <source>
        <dbReference type="EMBL" id="MBD7950112.1"/>
    </source>
</evidence>
<evidence type="ECO:0000259" key="11">
    <source>
        <dbReference type="Pfam" id="PF07730"/>
    </source>
</evidence>
<keyword evidence="8" id="KW-0902">Two-component regulatory system</keyword>
<keyword evidence="10" id="KW-0472">Membrane</keyword>
<comment type="catalytic activity">
    <reaction evidence="1">
        <text>ATP + protein L-histidine = ADP + protein N-phospho-L-histidine.</text>
        <dbReference type="EC" id="2.7.13.3"/>
    </reaction>
</comment>
<dbReference type="InterPro" id="IPR036890">
    <property type="entry name" value="HATPase_C_sf"/>
</dbReference>
<keyword evidence="10" id="KW-0812">Transmembrane</keyword>
<dbReference type="PANTHER" id="PTHR24421:SF10">
    <property type="entry name" value="NITRATE_NITRITE SENSOR PROTEIN NARQ"/>
    <property type="match status" value="1"/>
</dbReference>
<organism evidence="12 13">
    <name type="scientific">Oerskovia rustica</name>
    <dbReference type="NCBI Taxonomy" id="2762237"/>
    <lineage>
        <taxon>Bacteria</taxon>
        <taxon>Bacillati</taxon>
        <taxon>Actinomycetota</taxon>
        <taxon>Actinomycetes</taxon>
        <taxon>Micrococcales</taxon>
        <taxon>Cellulomonadaceae</taxon>
        <taxon>Oerskovia</taxon>
    </lineage>
</organism>
<dbReference type="InterPro" id="IPR050482">
    <property type="entry name" value="Sensor_HK_TwoCompSys"/>
</dbReference>
<proteinExistence type="predicted"/>
<feature type="transmembrane region" description="Helical" evidence="10">
    <location>
        <begin position="167"/>
        <end position="188"/>
    </location>
</feature>
<reference evidence="12 13" key="1">
    <citation type="submission" date="2020-08" db="EMBL/GenBank/DDBJ databases">
        <title>A Genomic Blueprint of the Chicken Gut Microbiome.</title>
        <authorList>
            <person name="Gilroy R."/>
            <person name="Ravi A."/>
            <person name="Getino M."/>
            <person name="Pursley I."/>
            <person name="Horton D.L."/>
            <person name="Alikhan N.-F."/>
            <person name="Baker D."/>
            <person name="Gharbi K."/>
            <person name="Hall N."/>
            <person name="Watson M."/>
            <person name="Adriaenssens E.M."/>
            <person name="Foster-Nyarko E."/>
            <person name="Jarju S."/>
            <person name="Secka A."/>
            <person name="Antonio M."/>
            <person name="Oren A."/>
            <person name="Chaudhuri R."/>
            <person name="La Ragione R.M."/>
            <person name="Hildebrand F."/>
            <person name="Pallen M.J."/>
        </authorList>
    </citation>
    <scope>NUCLEOTIDE SEQUENCE [LARGE SCALE GENOMIC DNA]</scope>
    <source>
        <strain evidence="12 13">Sa4CUA1</strain>
    </source>
</reference>
<evidence type="ECO:0000256" key="3">
    <source>
        <dbReference type="ARBA" id="ARBA00022553"/>
    </source>
</evidence>
<dbReference type="RefSeq" id="WP_191795572.1">
    <property type="nucleotide sequence ID" value="NZ_JACSQQ010000008.1"/>
</dbReference>
<dbReference type="Proteomes" id="UP000641803">
    <property type="component" value="Unassembled WGS sequence"/>
</dbReference>
<gene>
    <name evidence="12" type="ORF">H9652_06810</name>
</gene>
<dbReference type="Gene3D" id="1.20.5.1930">
    <property type="match status" value="1"/>
</dbReference>